<dbReference type="AlphaFoldDB" id="A0A0R1QKW6"/>
<dbReference type="Proteomes" id="UP000051790">
    <property type="component" value="Unassembled WGS sequence"/>
</dbReference>
<name>A0A0R1QKW6_9LACO</name>
<comment type="caution">
    <text evidence="1">The sequence shown here is derived from an EMBL/GenBank/DDBJ whole genome shotgun (WGS) entry which is preliminary data.</text>
</comment>
<sequence length="146" mass="16516">MLEITVKDQPVEAKFNFRALFRANKLYSSADGANDGASSIWLAFVTDDDMALFKALRVLLPKSYTDDDIMDVLDKAEEDGKSQELFKEVEQELHESGFFKHAATRWLNLTEKYGKALTDKKNKTAEEKIQEAATKDTLDAMKKSLS</sequence>
<protein>
    <recommendedName>
        <fullName evidence="3">Phage protein</fullName>
    </recommendedName>
</protein>
<dbReference type="RefSeq" id="WP_054713872.1">
    <property type="nucleotide sequence ID" value="NZ_AZEU01000134.1"/>
</dbReference>
<dbReference type="Pfam" id="PF12363">
    <property type="entry name" value="Phage_TAC_12"/>
    <property type="match status" value="1"/>
</dbReference>
<proteinExistence type="predicted"/>
<evidence type="ECO:0000313" key="2">
    <source>
        <dbReference type="Proteomes" id="UP000051790"/>
    </source>
</evidence>
<dbReference type="InterPro" id="IPR024410">
    <property type="entry name" value="Phage_TAC_12"/>
</dbReference>
<accession>A0A0R1QKW6</accession>
<organism evidence="1 2">
    <name type="scientific">Lacticaseibacillus manihotivorans DSM 13343 = JCM 12514</name>
    <dbReference type="NCBI Taxonomy" id="1423769"/>
    <lineage>
        <taxon>Bacteria</taxon>
        <taxon>Bacillati</taxon>
        <taxon>Bacillota</taxon>
        <taxon>Bacilli</taxon>
        <taxon>Lactobacillales</taxon>
        <taxon>Lactobacillaceae</taxon>
        <taxon>Lacticaseibacillus</taxon>
    </lineage>
</organism>
<dbReference type="PATRIC" id="fig|1423769.4.peg.985"/>
<dbReference type="EMBL" id="AZEU01000134">
    <property type="protein sequence ID" value="KRL45121.1"/>
    <property type="molecule type" value="Genomic_DNA"/>
</dbReference>
<gene>
    <name evidence="1" type="ORF">FD01_GL000913</name>
</gene>
<evidence type="ECO:0000313" key="1">
    <source>
        <dbReference type="EMBL" id="KRL45121.1"/>
    </source>
</evidence>
<reference evidence="1 2" key="1">
    <citation type="journal article" date="2015" name="Genome Announc.">
        <title>Expanding the biotechnology potential of lactobacilli through comparative genomics of 213 strains and associated genera.</title>
        <authorList>
            <person name="Sun Z."/>
            <person name="Harris H.M."/>
            <person name="McCann A."/>
            <person name="Guo C."/>
            <person name="Argimon S."/>
            <person name="Zhang W."/>
            <person name="Yang X."/>
            <person name="Jeffery I.B."/>
            <person name="Cooney J.C."/>
            <person name="Kagawa T.F."/>
            <person name="Liu W."/>
            <person name="Song Y."/>
            <person name="Salvetti E."/>
            <person name="Wrobel A."/>
            <person name="Rasinkangas P."/>
            <person name="Parkhill J."/>
            <person name="Rea M.C."/>
            <person name="O'Sullivan O."/>
            <person name="Ritari J."/>
            <person name="Douillard F.P."/>
            <person name="Paul Ross R."/>
            <person name="Yang R."/>
            <person name="Briner A.E."/>
            <person name="Felis G.E."/>
            <person name="de Vos W.M."/>
            <person name="Barrangou R."/>
            <person name="Klaenhammer T.R."/>
            <person name="Caufield P.W."/>
            <person name="Cui Y."/>
            <person name="Zhang H."/>
            <person name="O'Toole P.W."/>
        </authorList>
    </citation>
    <scope>NUCLEOTIDE SEQUENCE [LARGE SCALE GENOMIC DNA]</scope>
    <source>
        <strain evidence="1 2">DSM 13343</strain>
    </source>
</reference>
<dbReference type="OrthoDB" id="2146232at2"/>
<evidence type="ECO:0008006" key="3">
    <source>
        <dbReference type="Google" id="ProtNLM"/>
    </source>
</evidence>
<keyword evidence="2" id="KW-1185">Reference proteome</keyword>